<dbReference type="RefSeq" id="WP_196933879.1">
    <property type="nucleotide sequence ID" value="NZ_MU158697.1"/>
</dbReference>
<evidence type="ECO:0000256" key="1">
    <source>
        <dbReference type="ARBA" id="ARBA00022729"/>
    </source>
</evidence>
<reference evidence="4" key="1">
    <citation type="submission" date="2018-02" db="EMBL/GenBank/DDBJ databases">
        <authorList>
            <person name="Vasarhelyi B.M."/>
            <person name="Deshmukh S."/>
            <person name="Balint B."/>
            <person name="Kukolya J."/>
        </authorList>
    </citation>
    <scope>NUCLEOTIDE SEQUENCE</scope>
    <source>
        <strain evidence="4">KB22</strain>
    </source>
</reference>
<feature type="domain" description="Beta-mannosidase-like galactose-binding" evidence="3">
    <location>
        <begin position="964"/>
        <end position="1043"/>
    </location>
</feature>
<accession>A0A928UYG5</accession>
<dbReference type="CDD" id="cd03143">
    <property type="entry name" value="A4_beta-galactosidase_middle_domain"/>
    <property type="match status" value="1"/>
</dbReference>
<dbReference type="Pfam" id="PF22666">
    <property type="entry name" value="Glyco_hydro_2_N2"/>
    <property type="match status" value="1"/>
</dbReference>
<dbReference type="EMBL" id="PRDK01000005">
    <property type="protein sequence ID" value="MBE8713721.1"/>
    <property type="molecule type" value="Genomic_DNA"/>
</dbReference>
<sequence length="1078" mass="121648">MKYLIHFIIFLNLFGFTACKSTKQQTQWSEIEKVFVEAHDTIQTSVYWYWISDHLSKEGVVNDLKAMKSVGINRAFIGNIGLNDLPGNPYGKVKIFSDEWWDVLHTALKTASELNIEIGIFNSPGWSQSGGPWVKSQQAMRYLSSRDTLVKGPFRYTQNLKLNNDPFQDVQIIAFQVGDDYFKTLADLKPKLTASAGIQNAERLLDNNKATETKIPVGKTATFSVQTDDAFTVRSLTVYPAERSMRFRVNLEVKNGNAYEQIKSFEVNRNNPALNVGFEPFAPVVVNIPNVKSNQFRIAVQPLDGDVGITELELSSTAKVERYKEKTLAKMHPTPLPYWGDYLWDRQTESDLSDGSINPSSVQLLDSFISKDSLLTWDVPEGNWVISRTGMLPTGTTNGPASIEGTGLEIDKMSSQHVAYHFDSFLGEIMKRIPKEDRKTFKVAVQDSYETGGQNWTDEFQKKFQKSFGYDPAPYIPVLFGHVVGSQDFSDRFLWDVRRFVADNVAYEYVGGLRDISHKHGLTIWLENYGHWGFPGEFLQYGGQSDEIGGEFWSEGELGDIENRAASSAAHIYGKRKVSAESFTAAGNTFGRYPAMFKQRGDRFFTEGINNTLLHVYIHQPYEDKKPGINAWFGNEFNRFNTWFADMGMFTDYLKRSNYLLQQGTYVADVAYFIGEDVPKMTGVQNPKLPQGYSFDYINAEVIQNRMTIKDGRFTLPDGLSYKVLVLPELETMRPELLKKIAQLVKEGGIVLGPKPLRSPSLTNGEEADKEIKKLADELWGKIDVKSITKNDFGKGQVFSGVSLEILFAELGTNPDFIAKGADQIQFLHRNFPDADVYFISNQKNEKAKFIGSFRGMKLQPELWNAVNGKVSDLPEFTVSDATLEIPLELNAFESAFIVFKKPITTQAKSDVKNFPSPKLSVPVEDSWKVVFKNIDSTSFEKANFQLIDWSKSSDDKIKYFSGTAIYSKTIKMNDVSKGQKVYLDLGHLIAIAKIKLNGQDIGGLWTPPYKIDVTEFWKSGDNQLEIEVTNTWVNKLIGEARLPESQRSSWTIVNPYTKDSALHSAGLHGPVIIEVYE</sequence>
<dbReference type="AlphaFoldDB" id="A0A928UYG5"/>
<dbReference type="InterPro" id="IPR008979">
    <property type="entry name" value="Galactose-bd-like_sf"/>
</dbReference>
<proteinExistence type="predicted"/>
<keyword evidence="1" id="KW-0732">Signal</keyword>
<dbReference type="Proteomes" id="UP000616201">
    <property type="component" value="Unassembled WGS sequence"/>
</dbReference>
<keyword evidence="2 4" id="KW-0378">Hydrolase</keyword>
<keyword evidence="5" id="KW-1185">Reference proteome</keyword>
<dbReference type="Pfam" id="PF17132">
    <property type="entry name" value="Glyco_hydro_106"/>
    <property type="match status" value="1"/>
</dbReference>
<dbReference type="GO" id="GO:0004553">
    <property type="term" value="F:hydrolase activity, hydrolyzing O-glycosyl compounds"/>
    <property type="evidence" value="ECO:0007669"/>
    <property type="project" value="UniProtKB-ARBA"/>
</dbReference>
<dbReference type="PANTHER" id="PTHR43817">
    <property type="entry name" value="GLYCOSYL HYDROLASE"/>
    <property type="match status" value="1"/>
</dbReference>
<dbReference type="SUPFAM" id="SSF49785">
    <property type="entry name" value="Galactose-binding domain-like"/>
    <property type="match status" value="1"/>
</dbReference>
<gene>
    <name evidence="4" type="ORF">C4F49_08515</name>
</gene>
<evidence type="ECO:0000313" key="5">
    <source>
        <dbReference type="Proteomes" id="UP000616201"/>
    </source>
</evidence>
<evidence type="ECO:0000259" key="3">
    <source>
        <dbReference type="Pfam" id="PF22666"/>
    </source>
</evidence>
<dbReference type="PANTHER" id="PTHR43817:SF1">
    <property type="entry name" value="HYDROLASE, FAMILY 43, PUTATIVE (AFU_ORTHOLOGUE AFUA_3G01660)-RELATED"/>
    <property type="match status" value="1"/>
</dbReference>
<dbReference type="Gene3D" id="2.60.120.260">
    <property type="entry name" value="Galactose-binding domain-like"/>
    <property type="match status" value="1"/>
</dbReference>
<comment type="caution">
    <text evidence="4">The sequence shown here is derived from an EMBL/GenBank/DDBJ whole genome shotgun (WGS) entry which is preliminary data.</text>
</comment>
<protein>
    <submittedName>
        <fullName evidence="4">Glycoside hydrolase family 2</fullName>
    </submittedName>
</protein>
<dbReference type="NCBIfam" id="NF045579">
    <property type="entry name" value="rhamnoside_JR"/>
    <property type="match status" value="1"/>
</dbReference>
<dbReference type="InterPro" id="IPR054593">
    <property type="entry name" value="Beta-mannosidase-like_N2"/>
</dbReference>
<organism evidence="4 5">
    <name type="scientific">Sphingobacterium hungaricum</name>
    <dbReference type="NCBI Taxonomy" id="2082723"/>
    <lineage>
        <taxon>Bacteria</taxon>
        <taxon>Pseudomonadati</taxon>
        <taxon>Bacteroidota</taxon>
        <taxon>Sphingobacteriia</taxon>
        <taxon>Sphingobacteriales</taxon>
        <taxon>Sphingobacteriaceae</taxon>
        <taxon>Sphingobacterium</taxon>
    </lineage>
</organism>
<evidence type="ECO:0000313" key="4">
    <source>
        <dbReference type="EMBL" id="MBE8713721.1"/>
    </source>
</evidence>
<dbReference type="PROSITE" id="PS51257">
    <property type="entry name" value="PROKAR_LIPOPROTEIN"/>
    <property type="match status" value="1"/>
</dbReference>
<name>A0A928UYG5_9SPHI</name>
<evidence type="ECO:0000256" key="2">
    <source>
        <dbReference type="ARBA" id="ARBA00022801"/>
    </source>
</evidence>